<keyword evidence="1" id="KW-1133">Transmembrane helix</keyword>
<feature type="transmembrane region" description="Helical" evidence="1">
    <location>
        <begin position="217"/>
        <end position="237"/>
    </location>
</feature>
<feature type="transmembrane region" description="Helical" evidence="1">
    <location>
        <begin position="337"/>
        <end position="358"/>
    </location>
</feature>
<accession>A0A3B1CXG8</accession>
<dbReference type="Pfam" id="PF05157">
    <property type="entry name" value="MshEN"/>
    <property type="match status" value="1"/>
</dbReference>
<gene>
    <name evidence="3" type="ORF">MNBD_NITROSPIRAE03-823</name>
</gene>
<dbReference type="EMBL" id="UOGI01000356">
    <property type="protein sequence ID" value="VAX34589.1"/>
    <property type="molecule type" value="Genomic_DNA"/>
</dbReference>
<keyword evidence="1" id="KW-0812">Transmembrane</keyword>
<organism evidence="3">
    <name type="scientific">hydrothermal vent metagenome</name>
    <dbReference type="NCBI Taxonomy" id="652676"/>
    <lineage>
        <taxon>unclassified sequences</taxon>
        <taxon>metagenomes</taxon>
        <taxon>ecological metagenomes</taxon>
    </lineage>
</organism>
<dbReference type="InterPro" id="IPR037257">
    <property type="entry name" value="T2SS_E_N_sf"/>
</dbReference>
<sequence length="401" mass="45446">MMLANTGSQRFLILVERGILADEELRKAEHTAIARSIDLERVLLGEYDVPRFILLKALSEYYQCPTIEYDERMLIPPGLLSAVNGDMLSISLWFPVIMDGDTVIIAANNPEDPGVLDEAKRFIKAEKYEFRVALAEDIQWFIQDFLHARPGYLWGTQRTGLSFWRTTMAQWRTRLACYRTDMATARTGLAFLRWGLGFIAVANTLMRTHKLPITYPFYWSIIAAGFFLGFFGLSKYLKIRRSEMNPPERQTIVGMTSATMGFLKGYHLIETTDVEISMKKSMLARIADLLSSHCTILYPSPSSKERTHLARERSVLGAQRTMAACYRTIYARARTGLALIRTGFSFASLGLGLLHYFGLSSLSVFDVILIVAGIFMVVDGLLWYIPVRKEQSELPSCPMPQ</sequence>
<evidence type="ECO:0000256" key="1">
    <source>
        <dbReference type="SAM" id="Phobius"/>
    </source>
</evidence>
<evidence type="ECO:0000259" key="2">
    <source>
        <dbReference type="Pfam" id="PF05157"/>
    </source>
</evidence>
<dbReference type="AlphaFoldDB" id="A0A3B1CXG8"/>
<proteinExistence type="predicted"/>
<feature type="domain" description="Type II secretion system protein GspE N-terminal" evidence="2">
    <location>
        <begin position="73"/>
        <end position="148"/>
    </location>
</feature>
<name>A0A3B1CXG8_9ZZZZ</name>
<protein>
    <recommendedName>
        <fullName evidence="2">Type II secretion system protein GspE N-terminal domain-containing protein</fullName>
    </recommendedName>
</protein>
<feature type="transmembrane region" description="Helical" evidence="1">
    <location>
        <begin position="364"/>
        <end position="385"/>
    </location>
</feature>
<dbReference type="SUPFAM" id="SSF160246">
    <property type="entry name" value="EspE N-terminal domain-like"/>
    <property type="match status" value="1"/>
</dbReference>
<dbReference type="InterPro" id="IPR007831">
    <property type="entry name" value="T2SS_GspE_N"/>
</dbReference>
<keyword evidence="1" id="KW-0472">Membrane</keyword>
<evidence type="ECO:0000313" key="3">
    <source>
        <dbReference type="EMBL" id="VAX34589.1"/>
    </source>
</evidence>
<feature type="transmembrane region" description="Helical" evidence="1">
    <location>
        <begin position="188"/>
        <end position="205"/>
    </location>
</feature>
<reference evidence="3" key="1">
    <citation type="submission" date="2018-06" db="EMBL/GenBank/DDBJ databases">
        <authorList>
            <person name="Zhirakovskaya E."/>
        </authorList>
    </citation>
    <scope>NUCLEOTIDE SEQUENCE</scope>
</reference>